<evidence type="ECO:0000256" key="11">
    <source>
        <dbReference type="ARBA" id="ARBA00023146"/>
    </source>
</evidence>
<evidence type="ECO:0000313" key="15">
    <source>
        <dbReference type="EMBL" id="MBL6903312.1"/>
    </source>
</evidence>
<reference evidence="15" key="1">
    <citation type="submission" date="2020-10" db="EMBL/GenBank/DDBJ databases">
        <title>Microbiome of the Black Sea water column analyzed by genome centric metagenomics.</title>
        <authorList>
            <person name="Cabello-Yeves P.J."/>
            <person name="Callieri C."/>
            <person name="Picazo A."/>
            <person name="Mehrshad M."/>
            <person name="Haro-Moreno J.M."/>
            <person name="Roda-Garcia J."/>
            <person name="Dzembekova N."/>
            <person name="Slabakova V."/>
            <person name="Slabakova N."/>
            <person name="Moncheva S."/>
            <person name="Rodriguez-Valera F."/>
        </authorList>
    </citation>
    <scope>NUCLEOTIDE SEQUENCE</scope>
    <source>
        <strain evidence="15">BS30m-G43</strain>
    </source>
</reference>
<dbReference type="CDD" id="cd00672">
    <property type="entry name" value="CysRS_core"/>
    <property type="match status" value="1"/>
</dbReference>
<dbReference type="InterPro" id="IPR015273">
    <property type="entry name" value="Cys-tRNA-synt_Ia_DALR"/>
</dbReference>
<sequence length="469" mass="53014">MVQIVQSLKIHNTLSGKKEEFEPLDKNHVKIYACGPTVYNFAHIGNARMAVVFDNFVRLLRHLYPKVTYVSNITDIDDKIIDAAKKLNVPFKDITEKYTDIYNSDMAKLGVLSPDIQPKATEYIAEMIELIADLINKDHAYEKEGHVLFHVLSYPNYGLLSNRNRDEQIAGSRVEIAPFKKDPADFVLWKPSTKDQPGWDSPWGFGRPGWHTECSAMSEKTLGLPFDIHGGGRDLTFPHHENEIAQSCCSSADMENPNSYANYWMHNGFVTIDSEKMSKSLNNILLVDDLVKDYPGEVLRLALLSSHYRQGLDWNDGILHQAKKLLDKIYRVLRDLEDTDVNEDDLKNPPKKIIEALCDDLNTPKVLMELNALLGDISNKTEDEKKSIKIDLLSTGNILGVLQEDPSSWLKIGLAENKADPKAIEKLIESRNKARANKDFKLADSIRDELSSMGIEIEDTSSGTIWKSI</sequence>
<keyword evidence="9 13" id="KW-0067">ATP-binding</keyword>
<comment type="catalytic activity">
    <reaction evidence="12 13">
        <text>tRNA(Cys) + L-cysteine + ATP = L-cysteinyl-tRNA(Cys) + AMP + diphosphate</text>
        <dbReference type="Rhea" id="RHEA:17773"/>
        <dbReference type="Rhea" id="RHEA-COMP:9661"/>
        <dbReference type="Rhea" id="RHEA-COMP:9679"/>
        <dbReference type="ChEBI" id="CHEBI:30616"/>
        <dbReference type="ChEBI" id="CHEBI:33019"/>
        <dbReference type="ChEBI" id="CHEBI:35235"/>
        <dbReference type="ChEBI" id="CHEBI:78442"/>
        <dbReference type="ChEBI" id="CHEBI:78517"/>
        <dbReference type="ChEBI" id="CHEBI:456215"/>
        <dbReference type="EC" id="6.1.1.16"/>
    </reaction>
</comment>
<evidence type="ECO:0000256" key="4">
    <source>
        <dbReference type="ARBA" id="ARBA00022490"/>
    </source>
</evidence>
<dbReference type="InterPro" id="IPR015803">
    <property type="entry name" value="Cys-tRNA-ligase"/>
</dbReference>
<dbReference type="InterPro" id="IPR032678">
    <property type="entry name" value="tRNA-synt_1_cat_dom"/>
</dbReference>
<proteinExistence type="inferred from homology"/>
<comment type="cofactor">
    <cofactor evidence="13">
        <name>Zn(2+)</name>
        <dbReference type="ChEBI" id="CHEBI:29105"/>
    </cofactor>
    <text evidence="13">Binds 1 zinc ion per subunit.</text>
</comment>
<dbReference type="InterPro" id="IPR009080">
    <property type="entry name" value="tRNAsynth_Ia_anticodon-bd"/>
</dbReference>
<dbReference type="EC" id="6.1.1.16" evidence="13"/>
<gene>
    <name evidence="13" type="primary">cysS</name>
    <name evidence="15" type="ORF">ISR29_03830</name>
</gene>
<keyword evidence="5 13" id="KW-0436">Ligase</keyword>
<evidence type="ECO:0000256" key="8">
    <source>
        <dbReference type="ARBA" id="ARBA00022833"/>
    </source>
</evidence>
<evidence type="ECO:0000256" key="6">
    <source>
        <dbReference type="ARBA" id="ARBA00022723"/>
    </source>
</evidence>
<feature type="binding site" evidence="13">
    <location>
        <position position="279"/>
    </location>
    <ligand>
        <name>ATP</name>
        <dbReference type="ChEBI" id="CHEBI:30616"/>
    </ligand>
</feature>
<dbReference type="FunFam" id="3.40.50.620:FF:000068">
    <property type="entry name" value="Cysteine--tRNA ligase"/>
    <property type="match status" value="1"/>
</dbReference>
<dbReference type="EMBL" id="JADHSG010000004">
    <property type="protein sequence ID" value="MBL6903312.1"/>
    <property type="molecule type" value="Genomic_DNA"/>
</dbReference>
<dbReference type="GO" id="GO:0004817">
    <property type="term" value="F:cysteine-tRNA ligase activity"/>
    <property type="evidence" value="ECO:0007669"/>
    <property type="project" value="UniProtKB-UniRule"/>
</dbReference>
<dbReference type="GO" id="GO:0005524">
    <property type="term" value="F:ATP binding"/>
    <property type="evidence" value="ECO:0007669"/>
    <property type="project" value="UniProtKB-UniRule"/>
</dbReference>
<dbReference type="Proteomes" id="UP000705230">
    <property type="component" value="Unassembled WGS sequence"/>
</dbReference>
<dbReference type="Gene3D" id="1.20.120.1910">
    <property type="entry name" value="Cysteine-tRNA ligase, C-terminal anti-codon recognition domain"/>
    <property type="match status" value="1"/>
</dbReference>
<name>A0A937M0E3_9GAMM</name>
<dbReference type="SUPFAM" id="SSF47323">
    <property type="entry name" value="Anticodon-binding domain of a subclass of class I aminoacyl-tRNA synthetases"/>
    <property type="match status" value="1"/>
</dbReference>
<dbReference type="Pfam" id="PF01406">
    <property type="entry name" value="tRNA-synt_1e"/>
    <property type="match status" value="1"/>
</dbReference>
<feature type="domain" description="Cysteinyl-tRNA synthetase class Ia DALR" evidence="14">
    <location>
        <begin position="352"/>
        <end position="410"/>
    </location>
</feature>
<keyword evidence="10 13" id="KW-0648">Protein biosynthesis</keyword>
<keyword evidence="11 13" id="KW-0030">Aminoacyl-tRNA synthetase</keyword>
<dbReference type="GO" id="GO:0005829">
    <property type="term" value="C:cytosol"/>
    <property type="evidence" value="ECO:0007669"/>
    <property type="project" value="TreeGrafter"/>
</dbReference>
<dbReference type="SMART" id="SM00840">
    <property type="entry name" value="DALR_2"/>
    <property type="match status" value="1"/>
</dbReference>
<evidence type="ECO:0000256" key="9">
    <source>
        <dbReference type="ARBA" id="ARBA00022840"/>
    </source>
</evidence>
<dbReference type="Gene3D" id="3.40.50.620">
    <property type="entry name" value="HUPs"/>
    <property type="match status" value="1"/>
</dbReference>
<evidence type="ECO:0000256" key="5">
    <source>
        <dbReference type="ARBA" id="ARBA00022598"/>
    </source>
</evidence>
<dbReference type="AlphaFoldDB" id="A0A937M0E3"/>
<feature type="binding site" evidence="13">
    <location>
        <position position="243"/>
    </location>
    <ligand>
        <name>Zn(2+)</name>
        <dbReference type="ChEBI" id="CHEBI:29105"/>
    </ligand>
</feature>
<feature type="binding site" evidence="13">
    <location>
        <position position="239"/>
    </location>
    <ligand>
        <name>Zn(2+)</name>
        <dbReference type="ChEBI" id="CHEBI:29105"/>
    </ligand>
</feature>
<evidence type="ECO:0000256" key="13">
    <source>
        <dbReference type="HAMAP-Rule" id="MF_00041"/>
    </source>
</evidence>
<dbReference type="GO" id="GO:0008270">
    <property type="term" value="F:zinc ion binding"/>
    <property type="evidence" value="ECO:0007669"/>
    <property type="project" value="UniProtKB-UniRule"/>
</dbReference>
<evidence type="ECO:0000256" key="10">
    <source>
        <dbReference type="ARBA" id="ARBA00022917"/>
    </source>
</evidence>
<organism evidence="15 16">
    <name type="scientific">SAR86 cluster bacterium</name>
    <dbReference type="NCBI Taxonomy" id="2030880"/>
    <lineage>
        <taxon>Bacteria</taxon>
        <taxon>Pseudomonadati</taxon>
        <taxon>Pseudomonadota</taxon>
        <taxon>Gammaproteobacteria</taxon>
        <taxon>SAR86 cluster</taxon>
    </lineage>
</organism>
<feature type="short sequence motif" description="'HIGH' region" evidence="13">
    <location>
        <begin position="36"/>
        <end position="46"/>
    </location>
</feature>
<dbReference type="PANTHER" id="PTHR10890:SF3">
    <property type="entry name" value="CYSTEINE--TRNA LIGASE, CYTOPLASMIC"/>
    <property type="match status" value="1"/>
</dbReference>
<feature type="binding site" evidence="13">
    <location>
        <position position="214"/>
    </location>
    <ligand>
        <name>Zn(2+)</name>
        <dbReference type="ChEBI" id="CHEBI:29105"/>
    </ligand>
</feature>
<evidence type="ECO:0000313" key="16">
    <source>
        <dbReference type="Proteomes" id="UP000705230"/>
    </source>
</evidence>
<dbReference type="GO" id="GO:0006423">
    <property type="term" value="P:cysteinyl-tRNA aminoacylation"/>
    <property type="evidence" value="ECO:0007669"/>
    <property type="project" value="UniProtKB-UniRule"/>
</dbReference>
<evidence type="ECO:0000256" key="3">
    <source>
        <dbReference type="ARBA" id="ARBA00011245"/>
    </source>
</evidence>
<dbReference type="NCBIfam" id="TIGR00435">
    <property type="entry name" value="cysS"/>
    <property type="match status" value="1"/>
</dbReference>
<keyword evidence="8 13" id="KW-0862">Zinc</keyword>
<comment type="subcellular location">
    <subcellularLocation>
        <location evidence="1 13">Cytoplasm</location>
    </subcellularLocation>
</comment>
<dbReference type="PRINTS" id="PR00983">
    <property type="entry name" value="TRNASYNTHCYS"/>
</dbReference>
<comment type="subunit">
    <text evidence="3 13">Monomer.</text>
</comment>
<keyword evidence="6 13" id="KW-0479">Metal-binding</keyword>
<feature type="short sequence motif" description="'KMSKS' region" evidence="13">
    <location>
        <begin position="276"/>
        <end position="280"/>
    </location>
</feature>
<comment type="caution">
    <text evidence="15">The sequence shown here is derived from an EMBL/GenBank/DDBJ whole genome shotgun (WGS) entry which is preliminary data.</text>
</comment>
<dbReference type="Pfam" id="PF23493">
    <property type="entry name" value="CysS_C"/>
    <property type="match status" value="1"/>
</dbReference>
<dbReference type="Pfam" id="PF09190">
    <property type="entry name" value="DALR_2"/>
    <property type="match status" value="1"/>
</dbReference>
<dbReference type="SUPFAM" id="SSF52374">
    <property type="entry name" value="Nucleotidylyl transferase"/>
    <property type="match status" value="1"/>
</dbReference>
<evidence type="ECO:0000256" key="2">
    <source>
        <dbReference type="ARBA" id="ARBA00005594"/>
    </source>
</evidence>
<feature type="binding site" evidence="13">
    <location>
        <position position="34"/>
    </location>
    <ligand>
        <name>Zn(2+)</name>
        <dbReference type="ChEBI" id="CHEBI:29105"/>
    </ligand>
</feature>
<evidence type="ECO:0000259" key="14">
    <source>
        <dbReference type="SMART" id="SM00840"/>
    </source>
</evidence>
<keyword evidence="7 13" id="KW-0547">Nucleotide-binding</keyword>
<dbReference type="PANTHER" id="PTHR10890">
    <property type="entry name" value="CYSTEINYL-TRNA SYNTHETASE"/>
    <property type="match status" value="1"/>
</dbReference>
<dbReference type="HAMAP" id="MF_00041">
    <property type="entry name" value="Cys_tRNA_synth"/>
    <property type="match status" value="1"/>
</dbReference>
<accession>A0A937M0E3</accession>
<evidence type="ECO:0000256" key="1">
    <source>
        <dbReference type="ARBA" id="ARBA00004496"/>
    </source>
</evidence>
<dbReference type="InterPro" id="IPR014729">
    <property type="entry name" value="Rossmann-like_a/b/a_fold"/>
</dbReference>
<dbReference type="InterPro" id="IPR024909">
    <property type="entry name" value="Cys-tRNA/MSH_ligase"/>
</dbReference>
<keyword evidence="4 13" id="KW-0963">Cytoplasm</keyword>
<dbReference type="InterPro" id="IPR056411">
    <property type="entry name" value="CysS_C"/>
</dbReference>
<evidence type="ECO:0000256" key="12">
    <source>
        <dbReference type="ARBA" id="ARBA00047398"/>
    </source>
</evidence>
<evidence type="ECO:0000256" key="7">
    <source>
        <dbReference type="ARBA" id="ARBA00022741"/>
    </source>
</evidence>
<comment type="similarity">
    <text evidence="2 13">Belongs to the class-I aminoacyl-tRNA synthetase family.</text>
</comment>
<protein>
    <recommendedName>
        <fullName evidence="13">Cysteine--tRNA ligase</fullName>
        <ecNumber evidence="13">6.1.1.16</ecNumber>
    </recommendedName>
    <alternativeName>
        <fullName evidence="13">Cysteinyl-tRNA synthetase</fullName>
        <shortName evidence="13">CysRS</shortName>
    </alternativeName>
</protein>